<name>A0A9Q0H3W2_9MAGN</name>
<keyword evidence="4" id="KW-1185">Reference proteome</keyword>
<reference evidence="3" key="1">
    <citation type="journal article" date="2023" name="Plant J.">
        <title>The genome of the king protea, Protea cynaroides.</title>
        <authorList>
            <person name="Chang J."/>
            <person name="Duong T.A."/>
            <person name="Schoeman C."/>
            <person name="Ma X."/>
            <person name="Roodt D."/>
            <person name="Barker N."/>
            <person name="Li Z."/>
            <person name="Van de Peer Y."/>
            <person name="Mizrachi E."/>
        </authorList>
    </citation>
    <scope>NUCLEOTIDE SEQUENCE</scope>
    <source>
        <tissue evidence="3">Young leaves</tissue>
    </source>
</reference>
<organism evidence="3 4">
    <name type="scientific">Protea cynaroides</name>
    <dbReference type="NCBI Taxonomy" id="273540"/>
    <lineage>
        <taxon>Eukaryota</taxon>
        <taxon>Viridiplantae</taxon>
        <taxon>Streptophyta</taxon>
        <taxon>Embryophyta</taxon>
        <taxon>Tracheophyta</taxon>
        <taxon>Spermatophyta</taxon>
        <taxon>Magnoliopsida</taxon>
        <taxon>Proteales</taxon>
        <taxon>Proteaceae</taxon>
        <taxon>Protea</taxon>
    </lineage>
</organism>
<feature type="compositionally biased region" description="Low complexity" evidence="1">
    <location>
        <begin position="284"/>
        <end position="296"/>
    </location>
</feature>
<dbReference type="Pfam" id="PF12937">
    <property type="entry name" value="F-box-like"/>
    <property type="match status" value="1"/>
</dbReference>
<sequence>MDGDTKRVFCSDADSGTTRCWEGLNPEVLALIFVRIPPEQVLQAIQLVCKSWREVIAGPYCWTDIDVEQWCRRCCSADSNDTIVRRLVRRSRGTVRMLSAYKLSDSAFSYVANCGRCLTVLKIPMSEVTDRIVEKHAESLSNVAVLDISYCLKITCIGISALGKHCKCLVHLGRNMPPPDFEWPPNVSSQVDDGEAMVIADTMPGLRQLELGYGRFGDRGLDAILTKCLSLTHLDIQGCLGVKLKGDIEEKLNRLVVFWRPWEAIVYDVQSSDDGDNAEEDTSESSFSDSEQSENT</sequence>
<dbReference type="InterPro" id="IPR036047">
    <property type="entry name" value="F-box-like_dom_sf"/>
</dbReference>
<dbReference type="SMART" id="SM00256">
    <property type="entry name" value="FBOX"/>
    <property type="match status" value="1"/>
</dbReference>
<comment type="caution">
    <text evidence="3">The sequence shown here is derived from an EMBL/GenBank/DDBJ whole genome shotgun (WGS) entry which is preliminary data.</text>
</comment>
<dbReference type="OrthoDB" id="550575at2759"/>
<evidence type="ECO:0000259" key="2">
    <source>
        <dbReference type="SMART" id="SM00256"/>
    </source>
</evidence>
<dbReference type="PANTHER" id="PTHR38926">
    <property type="entry name" value="F-BOX DOMAIN CONTAINING PROTEIN, EXPRESSED"/>
    <property type="match status" value="1"/>
</dbReference>
<dbReference type="FunFam" id="1.20.1280.50:FF:000022">
    <property type="entry name" value="F-box protein FBW2"/>
    <property type="match status" value="1"/>
</dbReference>
<dbReference type="SUPFAM" id="SSF81383">
    <property type="entry name" value="F-box domain"/>
    <property type="match status" value="1"/>
</dbReference>
<dbReference type="EMBL" id="JAMYWD010000010">
    <property type="protein sequence ID" value="KAJ4957610.1"/>
    <property type="molecule type" value="Genomic_DNA"/>
</dbReference>
<evidence type="ECO:0000313" key="3">
    <source>
        <dbReference type="EMBL" id="KAJ4957610.1"/>
    </source>
</evidence>
<accession>A0A9Q0H3W2</accession>
<dbReference type="Proteomes" id="UP001141806">
    <property type="component" value="Unassembled WGS sequence"/>
</dbReference>
<dbReference type="InterPro" id="IPR001810">
    <property type="entry name" value="F-box_dom"/>
</dbReference>
<dbReference type="SUPFAM" id="SSF52047">
    <property type="entry name" value="RNI-like"/>
    <property type="match status" value="1"/>
</dbReference>
<evidence type="ECO:0000313" key="4">
    <source>
        <dbReference type="Proteomes" id="UP001141806"/>
    </source>
</evidence>
<dbReference type="InterPro" id="IPR032675">
    <property type="entry name" value="LRR_dom_sf"/>
</dbReference>
<dbReference type="AlphaFoldDB" id="A0A9Q0H3W2"/>
<gene>
    <name evidence="3" type="ORF">NE237_024721</name>
</gene>
<feature type="compositionally biased region" description="Acidic residues" evidence="1">
    <location>
        <begin position="271"/>
        <end position="283"/>
    </location>
</feature>
<proteinExistence type="predicted"/>
<protein>
    <recommendedName>
        <fullName evidence="2">F-box domain-containing protein</fullName>
    </recommendedName>
</protein>
<dbReference type="PANTHER" id="PTHR38926:SF81">
    <property type="entry name" value="F-BOX DOMAIN-CONTAINING PROTEIN"/>
    <property type="match status" value="1"/>
</dbReference>
<feature type="region of interest" description="Disordered" evidence="1">
    <location>
        <begin position="270"/>
        <end position="296"/>
    </location>
</feature>
<feature type="domain" description="F-box" evidence="2">
    <location>
        <begin position="24"/>
        <end position="65"/>
    </location>
</feature>
<dbReference type="Gene3D" id="3.80.10.10">
    <property type="entry name" value="Ribonuclease Inhibitor"/>
    <property type="match status" value="2"/>
</dbReference>
<dbReference type="Gene3D" id="1.20.1280.50">
    <property type="match status" value="1"/>
</dbReference>
<evidence type="ECO:0000256" key="1">
    <source>
        <dbReference type="SAM" id="MobiDB-lite"/>
    </source>
</evidence>